<accession>A0AA38ZPK7</accession>
<sequence>MDFIPGLPDDVARQCLIRVSYEKFSTIAAVCRVWKNEVEDPDCFRLRKTEGSSGMKCPTLAYRVTLLDLEKGNWSQLPPVPGFSDGLPMFGQLVGVESELVVVGGWDPDTWEISSCVFIYNFLSATWRRGADMPGARRSFFGCATSGLERVVYVAGGHDGEKNALKSALVYDVAKNERAPLPDMARERDECKGVFHRDKFHVIGGYCTEMQGGFERSAEAFDFANWEWDKAEEDFLEDSTCPRTCVDGGDMGMYMCHAGEVVALQDSRWQTVDKLPVEIRHTAYMTTWEGKLLVVGCRSFGEAHAAHMLDLKSRRWRKSVAPEEFCGHVGVWRSKCSGMKNEKFLSMFLLFEGYDEMIENFLENLKHGSFNLTEWIFNIAKEL</sequence>
<dbReference type="InterPro" id="IPR036047">
    <property type="entry name" value="F-box-like_dom_sf"/>
</dbReference>
<dbReference type="InterPro" id="IPR044595">
    <property type="entry name" value="KMD1-4"/>
</dbReference>
<dbReference type="AlphaFoldDB" id="A0AA38ZPK7"/>
<dbReference type="CDD" id="cd22152">
    <property type="entry name" value="F-box_AtAFR-like"/>
    <property type="match status" value="1"/>
</dbReference>
<dbReference type="Pfam" id="PF01344">
    <property type="entry name" value="Kelch_1"/>
    <property type="match status" value="2"/>
</dbReference>
<keyword evidence="2" id="KW-1185">Reference proteome</keyword>
<protein>
    <recommendedName>
        <fullName evidence="3">F-box/kelch-repeat protein</fullName>
    </recommendedName>
</protein>
<dbReference type="SUPFAM" id="SSF117281">
    <property type="entry name" value="Kelch motif"/>
    <property type="match status" value="1"/>
</dbReference>
<dbReference type="InterPro" id="IPR006652">
    <property type="entry name" value="Kelch_1"/>
</dbReference>
<dbReference type="PANTHER" id="PTHR46407">
    <property type="entry name" value="OS02G0208700 PROTEIN"/>
    <property type="match status" value="1"/>
</dbReference>
<evidence type="ECO:0000313" key="2">
    <source>
        <dbReference type="Proteomes" id="UP001168098"/>
    </source>
</evidence>
<gene>
    <name evidence="1" type="ORF">PVL29_011482</name>
</gene>
<reference evidence="1 2" key="1">
    <citation type="journal article" date="2023" name="BMC Biotechnol.">
        <title>Vitis rotundifolia cv Carlos genome sequencing.</title>
        <authorList>
            <person name="Huff M."/>
            <person name="Hulse-Kemp A."/>
            <person name="Scheffler B."/>
            <person name="Youngblood R."/>
            <person name="Simpson S."/>
            <person name="Babiker E."/>
            <person name="Staton M."/>
        </authorList>
    </citation>
    <scope>NUCLEOTIDE SEQUENCE [LARGE SCALE GENOMIC DNA]</scope>
    <source>
        <tissue evidence="1">Leaf</tissue>
    </source>
</reference>
<evidence type="ECO:0000313" key="1">
    <source>
        <dbReference type="EMBL" id="KAJ9692442.1"/>
    </source>
</evidence>
<dbReference type="Proteomes" id="UP001168098">
    <property type="component" value="Unassembled WGS sequence"/>
</dbReference>
<dbReference type="GO" id="GO:0080037">
    <property type="term" value="P:negative regulation of cytokinin-activated signaling pathway"/>
    <property type="evidence" value="ECO:0007669"/>
    <property type="project" value="InterPro"/>
</dbReference>
<dbReference type="SUPFAM" id="SSF81383">
    <property type="entry name" value="F-box domain"/>
    <property type="match status" value="1"/>
</dbReference>
<dbReference type="EMBL" id="JARBHA010000009">
    <property type="protein sequence ID" value="KAJ9692442.1"/>
    <property type="molecule type" value="Genomic_DNA"/>
</dbReference>
<dbReference type="GO" id="GO:2000762">
    <property type="term" value="P:regulation of phenylpropanoid metabolic process"/>
    <property type="evidence" value="ECO:0007669"/>
    <property type="project" value="InterPro"/>
</dbReference>
<proteinExistence type="predicted"/>
<dbReference type="Gene3D" id="2.120.10.80">
    <property type="entry name" value="Kelch-type beta propeller"/>
    <property type="match status" value="1"/>
</dbReference>
<dbReference type="SMART" id="SM00612">
    <property type="entry name" value="Kelch"/>
    <property type="match status" value="2"/>
</dbReference>
<comment type="caution">
    <text evidence="1">The sequence shown here is derived from an EMBL/GenBank/DDBJ whole genome shotgun (WGS) entry which is preliminary data.</text>
</comment>
<organism evidence="1 2">
    <name type="scientific">Vitis rotundifolia</name>
    <name type="common">Muscadine grape</name>
    <dbReference type="NCBI Taxonomy" id="103349"/>
    <lineage>
        <taxon>Eukaryota</taxon>
        <taxon>Viridiplantae</taxon>
        <taxon>Streptophyta</taxon>
        <taxon>Embryophyta</taxon>
        <taxon>Tracheophyta</taxon>
        <taxon>Spermatophyta</taxon>
        <taxon>Magnoliopsida</taxon>
        <taxon>eudicotyledons</taxon>
        <taxon>Gunneridae</taxon>
        <taxon>Pentapetalae</taxon>
        <taxon>rosids</taxon>
        <taxon>Vitales</taxon>
        <taxon>Vitaceae</taxon>
        <taxon>Viteae</taxon>
        <taxon>Vitis</taxon>
    </lineage>
</organism>
<dbReference type="PANTHER" id="PTHR46407:SF3">
    <property type="entry name" value="OS02G0208700 PROTEIN"/>
    <property type="match status" value="1"/>
</dbReference>
<evidence type="ECO:0008006" key="3">
    <source>
        <dbReference type="Google" id="ProtNLM"/>
    </source>
</evidence>
<name>A0AA38ZPK7_VITRO</name>
<dbReference type="InterPro" id="IPR015915">
    <property type="entry name" value="Kelch-typ_b-propeller"/>
</dbReference>